<sequence>MSKVNNKRKRKRVKVECLECGSQFNDDLKKKHEEKVHRGKRINIKHVGAPKNPFESAAATRNLNKRVMIPENECSSSPVSYNDVEKRFKDESDSTVQTLQTVQTDNVDSKFEKNDSSNSSVTNNNDEKLFKDKSDSTVQKEYVDSKSENFQQVIEHNIDENSEEISWLLCAGQMEDLVSNLNECNNLLSKLKEDTLPNPIMFILESQQVINRIKLKSECFLKNAKVVLDNLSDSSDHIQSVSKPNYFVEHDPGRRCDITSSSQRQYLLSLGPHQPKLLKYQTNSDIDPSKQKSFNPIWLKEYPMLEYSLITDSAYCIVCSLFPKGLGRQFSNEAWVKHGVNTWQKMKSRGKAKLGKLEQHFNSLSHKAALNDYRNFMKESNHIDILMNRSKRQESIKLVQEKEFNKQIIIILFDIARTLCRQGLSFRGDGDESSGNFNQMVQLISRHNPLMNRWINEKSSRSYNVTYLGPRSQNEFIDILSNEVRRIIVKEVQEASLFSVMADTTPDNSHKDRLAVCLRYVNNNGKAIERLLEIAEGVDKTGLGTAKQIIEILTKHSLGTDNLVFQSYDYASNMSGQFNGTQAKLSELVGHSVFYIPCQAHRMNTFLENACNSNLIVSDMIDNLENIYVFFSASNKRHSVLNKQMNNVDNTLQLRNFSKTRWTARAESI</sequence>
<evidence type="ECO:0000313" key="4">
    <source>
        <dbReference type="Proteomes" id="UP000475862"/>
    </source>
</evidence>
<dbReference type="SUPFAM" id="SSF53098">
    <property type="entry name" value="Ribonuclease H-like"/>
    <property type="match status" value="1"/>
</dbReference>
<dbReference type="PANTHER" id="PTHR45749">
    <property type="match status" value="1"/>
</dbReference>
<proteinExistence type="predicted"/>
<dbReference type="Proteomes" id="UP000475862">
    <property type="component" value="Unassembled WGS sequence"/>
</dbReference>
<dbReference type="SMART" id="SM00597">
    <property type="entry name" value="ZnF_TTF"/>
    <property type="match status" value="1"/>
</dbReference>
<evidence type="ECO:0000259" key="2">
    <source>
        <dbReference type="SMART" id="SM00597"/>
    </source>
</evidence>
<evidence type="ECO:0000313" key="3">
    <source>
        <dbReference type="EMBL" id="KAE9543756.1"/>
    </source>
</evidence>
<gene>
    <name evidence="3" type="ORF">AGLY_002152</name>
</gene>
<dbReference type="EMBL" id="VYZN01000007">
    <property type="protein sequence ID" value="KAE9543756.1"/>
    <property type="molecule type" value="Genomic_DNA"/>
</dbReference>
<dbReference type="PANTHER" id="PTHR45749:SF37">
    <property type="entry name" value="OS05G0311600 PROTEIN"/>
    <property type="match status" value="1"/>
</dbReference>
<feature type="domain" description="TTF-type" evidence="2">
    <location>
        <begin position="290"/>
        <end position="402"/>
    </location>
</feature>
<comment type="caution">
    <text evidence="3">The sequence shown here is derived from an EMBL/GenBank/DDBJ whole genome shotgun (WGS) entry which is preliminary data.</text>
</comment>
<dbReference type="Pfam" id="PF14291">
    <property type="entry name" value="DUF4371"/>
    <property type="match status" value="1"/>
</dbReference>
<dbReference type="InterPro" id="IPR012337">
    <property type="entry name" value="RNaseH-like_sf"/>
</dbReference>
<feature type="region of interest" description="Disordered" evidence="1">
    <location>
        <begin position="104"/>
        <end position="135"/>
    </location>
</feature>
<protein>
    <recommendedName>
        <fullName evidence="2">TTF-type domain-containing protein</fullName>
    </recommendedName>
</protein>
<dbReference type="OrthoDB" id="10066664at2759"/>
<evidence type="ECO:0000256" key="1">
    <source>
        <dbReference type="SAM" id="MobiDB-lite"/>
    </source>
</evidence>
<reference evidence="3 4" key="1">
    <citation type="submission" date="2019-08" db="EMBL/GenBank/DDBJ databases">
        <title>The genome of the soybean aphid Biotype 1, its phylome, world population structure and adaptation to the North American continent.</title>
        <authorList>
            <person name="Giordano R."/>
            <person name="Donthu R.K."/>
            <person name="Hernandez A.G."/>
            <person name="Wright C.L."/>
            <person name="Zimin A.V."/>
        </authorList>
    </citation>
    <scope>NUCLEOTIDE SEQUENCE [LARGE SCALE GENOMIC DNA]</scope>
    <source>
        <tissue evidence="3">Whole aphids</tissue>
    </source>
</reference>
<name>A0A6G0U6A2_APHGL</name>
<dbReference type="InterPro" id="IPR025398">
    <property type="entry name" value="DUF4371"/>
</dbReference>
<dbReference type="AlphaFoldDB" id="A0A6G0U6A2"/>
<dbReference type="InterPro" id="IPR006580">
    <property type="entry name" value="Znf_TTF"/>
</dbReference>
<feature type="compositionally biased region" description="Basic and acidic residues" evidence="1">
    <location>
        <begin position="125"/>
        <end position="135"/>
    </location>
</feature>
<keyword evidence="4" id="KW-1185">Reference proteome</keyword>
<organism evidence="3 4">
    <name type="scientific">Aphis glycines</name>
    <name type="common">Soybean aphid</name>
    <dbReference type="NCBI Taxonomy" id="307491"/>
    <lineage>
        <taxon>Eukaryota</taxon>
        <taxon>Metazoa</taxon>
        <taxon>Ecdysozoa</taxon>
        <taxon>Arthropoda</taxon>
        <taxon>Hexapoda</taxon>
        <taxon>Insecta</taxon>
        <taxon>Pterygota</taxon>
        <taxon>Neoptera</taxon>
        <taxon>Paraneoptera</taxon>
        <taxon>Hemiptera</taxon>
        <taxon>Sternorrhyncha</taxon>
        <taxon>Aphidomorpha</taxon>
        <taxon>Aphidoidea</taxon>
        <taxon>Aphididae</taxon>
        <taxon>Aphidini</taxon>
        <taxon>Aphis</taxon>
        <taxon>Aphis</taxon>
    </lineage>
</organism>
<accession>A0A6G0U6A2</accession>